<feature type="transmembrane region" description="Helical" evidence="5">
    <location>
        <begin position="72"/>
        <end position="87"/>
    </location>
</feature>
<comment type="subcellular location">
    <subcellularLocation>
        <location evidence="1">Membrane</location>
        <topology evidence="1">Multi-pass membrane protein</topology>
    </subcellularLocation>
</comment>
<feature type="transmembrane region" description="Helical" evidence="5">
    <location>
        <begin position="42"/>
        <end position="60"/>
    </location>
</feature>
<gene>
    <name evidence="7" type="ORF">H6G83_27205</name>
</gene>
<dbReference type="PANTHER" id="PTHR37422:SF17">
    <property type="entry name" value="O-ANTIGEN LIGASE"/>
    <property type="match status" value="1"/>
</dbReference>
<dbReference type="Proteomes" id="UP000661112">
    <property type="component" value="Unassembled WGS sequence"/>
</dbReference>
<keyword evidence="7" id="KW-0436">Ligase</keyword>
<name>A0ABR8DAP9_9NOST</name>
<keyword evidence="2 5" id="KW-0812">Transmembrane</keyword>
<feature type="transmembrane region" description="Helical" evidence="5">
    <location>
        <begin position="210"/>
        <end position="226"/>
    </location>
</feature>
<comment type="caution">
    <text evidence="7">The sequence shown here is derived from an EMBL/GenBank/DDBJ whole genome shotgun (WGS) entry which is preliminary data.</text>
</comment>
<dbReference type="PANTHER" id="PTHR37422">
    <property type="entry name" value="TEICHURONIC ACID BIOSYNTHESIS PROTEIN TUAE"/>
    <property type="match status" value="1"/>
</dbReference>
<evidence type="ECO:0000256" key="3">
    <source>
        <dbReference type="ARBA" id="ARBA00022989"/>
    </source>
</evidence>
<evidence type="ECO:0000256" key="5">
    <source>
        <dbReference type="SAM" id="Phobius"/>
    </source>
</evidence>
<evidence type="ECO:0000256" key="2">
    <source>
        <dbReference type="ARBA" id="ARBA00022692"/>
    </source>
</evidence>
<keyword evidence="4 5" id="KW-0472">Membrane</keyword>
<dbReference type="InterPro" id="IPR007016">
    <property type="entry name" value="O-antigen_ligase-rel_domated"/>
</dbReference>
<organism evidence="7 8">
    <name type="scientific">Anabaena azotica FACHB-119</name>
    <dbReference type="NCBI Taxonomy" id="947527"/>
    <lineage>
        <taxon>Bacteria</taxon>
        <taxon>Bacillati</taxon>
        <taxon>Cyanobacteriota</taxon>
        <taxon>Cyanophyceae</taxon>
        <taxon>Nostocales</taxon>
        <taxon>Nostocaceae</taxon>
        <taxon>Anabaena</taxon>
        <taxon>Anabaena azotica</taxon>
    </lineage>
</organism>
<dbReference type="EMBL" id="JACJSG010000047">
    <property type="protein sequence ID" value="MBD2504257.1"/>
    <property type="molecule type" value="Genomic_DNA"/>
</dbReference>
<sequence length="421" mass="48213">MNTRTREIILTIFLILASAGVLTIKPAQEISMSPLGGDKIDTLLNIISYLILFYFLLIHWKKFLYVITKNPLQFLLLGIVLFSLLWSEDLSNALNYVRGIIRIYLIATYLAIRYTLKEQMRFMALALGLGASLSLFFSRFMGGYIHVAPELAGMWSGIYGHKNELGYMMAWSTGVFLHLGLSINRYRWLMWILCGVSLCLIIFSRSTTSLAIVLTMVLLLPFYNFLKKTNYKLQVMMMSLGLMLLICFSLVLMSHIETLVGTSGKDLTLNGRSDLWAGVISKVWERPWFGYGYYGFWNSPNASNLRATYEWASNSHNGFLDLLLDLGFFGFIVFAVGFMRCFFMALSRITSIGKKPEDYWPVQMLILIVIVNFTEARLLTPSWNWLMYVTTALSLTVEYQRNRQVSTDKLTLITVQNTFSN</sequence>
<feature type="transmembrane region" description="Helical" evidence="5">
    <location>
        <begin position="188"/>
        <end position="204"/>
    </location>
</feature>
<dbReference type="Pfam" id="PF04932">
    <property type="entry name" value="Wzy_C"/>
    <property type="match status" value="1"/>
</dbReference>
<feature type="transmembrane region" description="Helical" evidence="5">
    <location>
        <begin position="165"/>
        <end position="181"/>
    </location>
</feature>
<accession>A0ABR8DAP9</accession>
<proteinExistence type="predicted"/>
<feature type="transmembrane region" description="Helical" evidence="5">
    <location>
        <begin position="326"/>
        <end position="347"/>
    </location>
</feature>
<keyword evidence="3 5" id="KW-1133">Transmembrane helix</keyword>
<feature type="transmembrane region" description="Helical" evidence="5">
    <location>
        <begin position="124"/>
        <end position="145"/>
    </location>
</feature>
<evidence type="ECO:0000256" key="1">
    <source>
        <dbReference type="ARBA" id="ARBA00004141"/>
    </source>
</evidence>
<evidence type="ECO:0000256" key="4">
    <source>
        <dbReference type="ARBA" id="ARBA00023136"/>
    </source>
</evidence>
<dbReference type="InterPro" id="IPR051533">
    <property type="entry name" value="WaaL-like"/>
</dbReference>
<evidence type="ECO:0000313" key="8">
    <source>
        <dbReference type="Proteomes" id="UP000661112"/>
    </source>
</evidence>
<evidence type="ECO:0000259" key="6">
    <source>
        <dbReference type="Pfam" id="PF04932"/>
    </source>
</evidence>
<feature type="transmembrane region" description="Helical" evidence="5">
    <location>
        <begin position="238"/>
        <end position="256"/>
    </location>
</feature>
<keyword evidence="8" id="KW-1185">Reference proteome</keyword>
<evidence type="ECO:0000313" key="7">
    <source>
        <dbReference type="EMBL" id="MBD2504257.1"/>
    </source>
</evidence>
<feature type="domain" description="O-antigen ligase-related" evidence="6">
    <location>
        <begin position="195"/>
        <end position="335"/>
    </location>
</feature>
<protein>
    <submittedName>
        <fullName evidence="7">O-antigen ligase family protein</fullName>
    </submittedName>
</protein>
<dbReference type="GO" id="GO:0016874">
    <property type="term" value="F:ligase activity"/>
    <property type="evidence" value="ECO:0007669"/>
    <property type="project" value="UniProtKB-KW"/>
</dbReference>
<reference evidence="7 8" key="1">
    <citation type="journal article" date="2020" name="ISME J.">
        <title>Comparative genomics reveals insights into cyanobacterial evolution and habitat adaptation.</title>
        <authorList>
            <person name="Chen M.Y."/>
            <person name="Teng W.K."/>
            <person name="Zhao L."/>
            <person name="Hu C.X."/>
            <person name="Zhou Y.K."/>
            <person name="Han B.P."/>
            <person name="Song L.R."/>
            <person name="Shu W.S."/>
        </authorList>
    </citation>
    <scope>NUCLEOTIDE SEQUENCE [LARGE SCALE GENOMIC DNA]</scope>
    <source>
        <strain evidence="7 8">FACHB-119</strain>
    </source>
</reference>
<feature type="transmembrane region" description="Helical" evidence="5">
    <location>
        <begin position="93"/>
        <end position="112"/>
    </location>
</feature>
<dbReference type="RefSeq" id="WP_190477863.1">
    <property type="nucleotide sequence ID" value="NZ_JACJSG010000047.1"/>
</dbReference>